<proteinExistence type="predicted"/>
<dbReference type="Proteomes" id="UP000526892">
    <property type="component" value="Unassembled WGS sequence"/>
</dbReference>
<sequence length="344" mass="38712">MDLKTFLHGDVDAPTTISEISRIHQQVESNEFLGLYAYATQSGAVLFDLELSRDFWEATPSKWVFGIDYGRTQPQALRLIASKMNAEVRIYDGAWVVSQSGFIPRRDFHAKIAILKNQENNFSGMVVGSGNFSSNGLRKSIEAGASICSKDGEECNLALQPTLLLANRIWEQATPVNEILDAYEERWSASFSRSVENGQLGGYLDYTEIKMFWIEAGYVTKNRGSNRPGNQIDFPKGMSRYFGFNPPEKLAAKAVIGKITFETPVGEHVSNNLRLGNNMMEKISLPIPERHGFDIYDGKILVFERAVDRFFMRALEADDFETAFGDRLAEVRVMGSGRRYGHIF</sequence>
<evidence type="ECO:0000313" key="2">
    <source>
        <dbReference type="Proteomes" id="UP000526892"/>
    </source>
</evidence>
<name>A0A7Z0RYC2_9GAMM</name>
<dbReference type="AlphaFoldDB" id="A0A7Z0RYC2"/>
<gene>
    <name evidence="1" type="ORF">HZS80_10110</name>
</gene>
<reference evidence="1 2" key="1">
    <citation type="journal article" date="2003" name="Extremophiles">
        <title>Halomonas glaciei sp. nov. isolated from fast ice of Adelie Land, Antarctica.</title>
        <authorList>
            <person name="Reddy G.S."/>
            <person name="Raghavan P.U."/>
            <person name="Sarita N.B."/>
            <person name="Prakash J.S."/>
            <person name="Nagesh N."/>
            <person name="Delille D."/>
            <person name="Shivaji S."/>
        </authorList>
    </citation>
    <scope>NUCLEOTIDE SEQUENCE [LARGE SCALE GENOMIC DNA]</scope>
    <source>
        <strain evidence="1 2">DD39</strain>
    </source>
</reference>
<comment type="caution">
    <text evidence="1">The sequence shown here is derived from an EMBL/GenBank/DDBJ whole genome shotgun (WGS) entry which is preliminary data.</text>
</comment>
<dbReference type="EMBL" id="JACCDE010000013">
    <property type="protein sequence ID" value="NYS78062.1"/>
    <property type="molecule type" value="Genomic_DNA"/>
</dbReference>
<accession>A0A7Z0RYC2</accession>
<keyword evidence="2" id="KW-1185">Reference proteome</keyword>
<dbReference type="Gene3D" id="3.30.870.10">
    <property type="entry name" value="Endonuclease Chain A"/>
    <property type="match status" value="1"/>
</dbReference>
<organism evidence="1 2">
    <name type="scientific">Vreelandella glaciei</name>
    <dbReference type="NCBI Taxonomy" id="186761"/>
    <lineage>
        <taxon>Bacteria</taxon>
        <taxon>Pseudomonadati</taxon>
        <taxon>Pseudomonadota</taxon>
        <taxon>Gammaproteobacteria</taxon>
        <taxon>Oceanospirillales</taxon>
        <taxon>Halomonadaceae</taxon>
        <taxon>Vreelandella</taxon>
    </lineage>
</organism>
<evidence type="ECO:0000313" key="1">
    <source>
        <dbReference type="EMBL" id="NYS78062.1"/>
    </source>
</evidence>
<dbReference type="RefSeq" id="WP_179916008.1">
    <property type="nucleotide sequence ID" value="NZ_JACCDE010000013.1"/>
</dbReference>
<protein>
    <recommendedName>
        <fullName evidence="3">Phospholipase D-like domain-containing protein</fullName>
    </recommendedName>
</protein>
<evidence type="ECO:0008006" key="3">
    <source>
        <dbReference type="Google" id="ProtNLM"/>
    </source>
</evidence>